<evidence type="ECO:0000313" key="3">
    <source>
        <dbReference type="Proteomes" id="UP001529340"/>
    </source>
</evidence>
<evidence type="ECO:0000313" key="2">
    <source>
        <dbReference type="EMBL" id="MDM8157901.1"/>
    </source>
</evidence>
<feature type="transmembrane region" description="Helical" evidence="1">
    <location>
        <begin position="7"/>
        <end position="27"/>
    </location>
</feature>
<sequence length="122" mass="13693">MKRADKLCILVIMAACVLFYVPLWFAYEGTEANEVVVQVRNEEVLRVPLWEDGTYPVEGKLGEVLVEVNEGRVRVEKETSPYHYCSIQGYVSDPSTPIICLPNEVVVTIEGSEEGTVDTQIQ</sequence>
<dbReference type="CDD" id="cd09910">
    <property type="entry name" value="NGN-insert_like"/>
    <property type="match status" value="1"/>
</dbReference>
<organism evidence="2 3">
    <name type="scientific">Amedibacillus dolichus</name>
    <dbReference type="NCBI Taxonomy" id="31971"/>
    <lineage>
        <taxon>Bacteria</taxon>
        <taxon>Bacillati</taxon>
        <taxon>Bacillota</taxon>
        <taxon>Erysipelotrichia</taxon>
        <taxon>Erysipelotrichales</taxon>
        <taxon>Erysipelotrichaceae</taxon>
        <taxon>Amedibacillus</taxon>
    </lineage>
</organism>
<reference evidence="2" key="1">
    <citation type="submission" date="2023-06" db="EMBL/GenBank/DDBJ databases">
        <title>Identification and characterization of horizontal gene transfer across gut microbiota members of farm animals based on homology search.</title>
        <authorList>
            <person name="Schwarzerova J."/>
            <person name="Nykrynova M."/>
            <person name="Jureckova K."/>
            <person name="Cejkova D."/>
            <person name="Rychlik I."/>
        </authorList>
    </citation>
    <scope>NUCLEOTIDE SEQUENCE</scope>
    <source>
        <strain evidence="2">ET39</strain>
    </source>
</reference>
<protein>
    <submittedName>
        <fullName evidence="2">NusG domain II-containing protein</fullName>
    </submittedName>
</protein>
<dbReference type="RefSeq" id="WP_289608343.1">
    <property type="nucleotide sequence ID" value="NZ_JAUDCG010000051.1"/>
</dbReference>
<keyword evidence="1" id="KW-0812">Transmembrane</keyword>
<name>A0ABT7UE50_9FIRM</name>
<keyword evidence="1" id="KW-0472">Membrane</keyword>
<dbReference type="EMBL" id="JAUDCG010000051">
    <property type="protein sequence ID" value="MDM8157901.1"/>
    <property type="molecule type" value="Genomic_DNA"/>
</dbReference>
<dbReference type="Pfam" id="PF07009">
    <property type="entry name" value="NusG_II"/>
    <property type="match status" value="1"/>
</dbReference>
<keyword evidence="1" id="KW-1133">Transmembrane helix</keyword>
<reference evidence="2" key="2">
    <citation type="submission" date="2023-06" db="EMBL/GenBank/DDBJ databases">
        <authorList>
            <person name="Zeman M."/>
            <person name="Kubasova T."/>
            <person name="Jahodarova E."/>
            <person name="Nykrynova M."/>
            <person name="Rychlik I."/>
        </authorList>
    </citation>
    <scope>NUCLEOTIDE SEQUENCE</scope>
    <source>
        <strain evidence="2">ET39</strain>
    </source>
</reference>
<proteinExistence type="predicted"/>
<dbReference type="Gene3D" id="2.60.320.10">
    <property type="entry name" value="N-utilization substance G protein NusG, insert domain"/>
    <property type="match status" value="1"/>
</dbReference>
<dbReference type="Proteomes" id="UP001529340">
    <property type="component" value="Unassembled WGS sequence"/>
</dbReference>
<gene>
    <name evidence="2" type="ORF">QUV96_09695</name>
</gene>
<evidence type="ECO:0000256" key="1">
    <source>
        <dbReference type="SAM" id="Phobius"/>
    </source>
</evidence>
<comment type="caution">
    <text evidence="2">The sequence shown here is derived from an EMBL/GenBank/DDBJ whole genome shotgun (WGS) entry which is preliminary data.</text>
</comment>
<accession>A0ABT7UE50</accession>
<keyword evidence="3" id="KW-1185">Reference proteome</keyword>
<dbReference type="InterPro" id="IPR038690">
    <property type="entry name" value="NusG_2_sf"/>
</dbReference>